<evidence type="ECO:0000256" key="1">
    <source>
        <dbReference type="SAM" id="Phobius"/>
    </source>
</evidence>
<dbReference type="Proteomes" id="UP000324222">
    <property type="component" value="Unassembled WGS sequence"/>
</dbReference>
<feature type="transmembrane region" description="Helical" evidence="1">
    <location>
        <begin position="7"/>
        <end position="30"/>
    </location>
</feature>
<keyword evidence="3" id="KW-1185">Reference proteome</keyword>
<keyword evidence="1" id="KW-1133">Transmembrane helix</keyword>
<keyword evidence="1" id="KW-0812">Transmembrane</keyword>
<name>A0A5B7HQS2_PORTR</name>
<dbReference type="EMBL" id="VSRR010034030">
    <property type="protein sequence ID" value="MPC72045.1"/>
    <property type="molecule type" value="Genomic_DNA"/>
</dbReference>
<evidence type="ECO:0000313" key="2">
    <source>
        <dbReference type="EMBL" id="MPC72045.1"/>
    </source>
</evidence>
<proteinExistence type="predicted"/>
<gene>
    <name evidence="2" type="ORF">E2C01_066338</name>
</gene>
<comment type="caution">
    <text evidence="2">The sequence shown here is derived from an EMBL/GenBank/DDBJ whole genome shotgun (WGS) entry which is preliminary data.</text>
</comment>
<protein>
    <submittedName>
        <fullName evidence="2">Uncharacterized protein</fullName>
    </submittedName>
</protein>
<dbReference type="AlphaFoldDB" id="A0A5B7HQS2"/>
<sequence>MEGWKMALANVMVVVVVVVVVAAVVVQGYISSRECEATIDTLELLREQEGERVMRLIKIFTTTLGWRTRRKGHWWREGNTCREITAAHTDVLASPVFTPL</sequence>
<organism evidence="2 3">
    <name type="scientific">Portunus trituberculatus</name>
    <name type="common">Swimming crab</name>
    <name type="synonym">Neptunus trituberculatus</name>
    <dbReference type="NCBI Taxonomy" id="210409"/>
    <lineage>
        <taxon>Eukaryota</taxon>
        <taxon>Metazoa</taxon>
        <taxon>Ecdysozoa</taxon>
        <taxon>Arthropoda</taxon>
        <taxon>Crustacea</taxon>
        <taxon>Multicrustacea</taxon>
        <taxon>Malacostraca</taxon>
        <taxon>Eumalacostraca</taxon>
        <taxon>Eucarida</taxon>
        <taxon>Decapoda</taxon>
        <taxon>Pleocyemata</taxon>
        <taxon>Brachyura</taxon>
        <taxon>Eubrachyura</taxon>
        <taxon>Portunoidea</taxon>
        <taxon>Portunidae</taxon>
        <taxon>Portuninae</taxon>
        <taxon>Portunus</taxon>
    </lineage>
</organism>
<accession>A0A5B7HQS2</accession>
<reference evidence="2 3" key="1">
    <citation type="submission" date="2019-05" db="EMBL/GenBank/DDBJ databases">
        <title>Another draft genome of Portunus trituberculatus and its Hox gene families provides insights of decapod evolution.</title>
        <authorList>
            <person name="Jeong J.-H."/>
            <person name="Song I."/>
            <person name="Kim S."/>
            <person name="Choi T."/>
            <person name="Kim D."/>
            <person name="Ryu S."/>
            <person name="Kim W."/>
        </authorList>
    </citation>
    <scope>NUCLEOTIDE SEQUENCE [LARGE SCALE GENOMIC DNA]</scope>
    <source>
        <tissue evidence="2">Muscle</tissue>
    </source>
</reference>
<evidence type="ECO:0000313" key="3">
    <source>
        <dbReference type="Proteomes" id="UP000324222"/>
    </source>
</evidence>
<keyword evidence="1" id="KW-0472">Membrane</keyword>